<dbReference type="GO" id="GO:0004252">
    <property type="term" value="F:serine-type endopeptidase activity"/>
    <property type="evidence" value="ECO:0007669"/>
    <property type="project" value="InterPro"/>
</dbReference>
<dbReference type="NCBIfam" id="TIGR02227">
    <property type="entry name" value="sigpep_I_bact"/>
    <property type="match status" value="1"/>
</dbReference>
<dbReference type="Proteomes" id="UP000000607">
    <property type="component" value="Chromosome"/>
</dbReference>
<evidence type="ECO:0000256" key="4">
    <source>
        <dbReference type="ARBA" id="ARBA00019232"/>
    </source>
</evidence>
<comment type="subcellular location">
    <subcellularLocation>
        <location evidence="9">Membrane</location>
        <topology evidence="9">Multi-pass membrane protein</topology>
    </subcellularLocation>
</comment>
<dbReference type="PANTHER" id="PTHR43390">
    <property type="entry name" value="SIGNAL PEPTIDASE I"/>
    <property type="match status" value="1"/>
</dbReference>
<keyword evidence="8" id="KW-0812">Transmembrane</keyword>
<dbReference type="PRINTS" id="PR00727">
    <property type="entry name" value="LEADERPTASE"/>
</dbReference>
<evidence type="ECO:0000313" key="12">
    <source>
        <dbReference type="Proteomes" id="UP000000607"/>
    </source>
</evidence>
<dbReference type="CDD" id="cd06530">
    <property type="entry name" value="S26_SPase_I"/>
    <property type="match status" value="1"/>
</dbReference>
<feature type="domain" description="Peptidase S26" evidence="10">
    <location>
        <begin position="96"/>
        <end position="326"/>
    </location>
</feature>
<dbReference type="PROSITE" id="PS00501">
    <property type="entry name" value="SPASE_I_1"/>
    <property type="match status" value="1"/>
</dbReference>
<evidence type="ECO:0000256" key="8">
    <source>
        <dbReference type="RuleBase" id="RU003993"/>
    </source>
</evidence>
<evidence type="ECO:0000256" key="2">
    <source>
        <dbReference type="ARBA" id="ARBA00009370"/>
    </source>
</evidence>
<comment type="similarity">
    <text evidence="2 9">Belongs to the peptidase S26 family.</text>
</comment>
<evidence type="ECO:0000256" key="6">
    <source>
        <dbReference type="ARBA" id="ARBA00022801"/>
    </source>
</evidence>
<dbReference type="PANTHER" id="PTHR43390:SF1">
    <property type="entry name" value="CHLOROPLAST PROCESSING PEPTIDASE"/>
    <property type="match status" value="1"/>
</dbReference>
<evidence type="ECO:0000256" key="9">
    <source>
        <dbReference type="RuleBase" id="RU362042"/>
    </source>
</evidence>
<dbReference type="Gene3D" id="2.10.109.10">
    <property type="entry name" value="Umud Fragment, subunit A"/>
    <property type="match status" value="1"/>
</dbReference>
<dbReference type="InterPro" id="IPR019533">
    <property type="entry name" value="Peptidase_S26"/>
</dbReference>
<keyword evidence="5 8" id="KW-0645">Protease</keyword>
<evidence type="ECO:0000256" key="3">
    <source>
        <dbReference type="ARBA" id="ARBA00013208"/>
    </source>
</evidence>
<feature type="transmembrane region" description="Helical" evidence="8">
    <location>
        <begin position="36"/>
        <end position="56"/>
    </location>
</feature>
<dbReference type="InterPro" id="IPR019756">
    <property type="entry name" value="Pept_S26A_signal_pept_1_Ser-AS"/>
</dbReference>
<dbReference type="InterPro" id="IPR000223">
    <property type="entry name" value="Pept_S26A_signal_pept_1"/>
</dbReference>
<dbReference type="HOGENOM" id="CLU_028723_1_1_6"/>
<feature type="active site" evidence="7">
    <location>
        <position position="180"/>
    </location>
</feature>
<evidence type="ECO:0000256" key="1">
    <source>
        <dbReference type="ARBA" id="ARBA00000677"/>
    </source>
</evidence>
<evidence type="ECO:0000313" key="11">
    <source>
        <dbReference type="EMBL" id="AAU36977.1"/>
    </source>
</evidence>
<feature type="transmembrane region" description="Helical" evidence="8">
    <location>
        <begin position="12"/>
        <end position="30"/>
    </location>
</feature>
<protein>
    <recommendedName>
        <fullName evidence="4 8">Signal peptidase I</fullName>
        <ecNumber evidence="3 8">3.4.21.89</ecNumber>
    </recommendedName>
</protein>
<evidence type="ECO:0000256" key="7">
    <source>
        <dbReference type="PIRSR" id="PIRSR600223-1"/>
    </source>
</evidence>
<dbReference type="AlphaFoldDB" id="Q65VN3"/>
<dbReference type="MEROPS" id="S26.001"/>
<dbReference type="STRING" id="221988.MS0370"/>
<keyword evidence="6 8" id="KW-0378">Hydrolase</keyword>
<keyword evidence="12" id="KW-1185">Reference proteome</keyword>
<keyword evidence="8" id="KW-1133">Transmembrane helix</keyword>
<evidence type="ECO:0000256" key="5">
    <source>
        <dbReference type="ARBA" id="ARBA00022670"/>
    </source>
</evidence>
<accession>Q65VN3</accession>
<dbReference type="PROSITE" id="PS00761">
    <property type="entry name" value="SPASE_I_3"/>
    <property type="match status" value="1"/>
</dbReference>
<dbReference type="eggNOG" id="COG0681">
    <property type="taxonomic scope" value="Bacteria"/>
</dbReference>
<dbReference type="GO" id="GO:0006465">
    <property type="term" value="P:signal peptide processing"/>
    <property type="evidence" value="ECO:0007669"/>
    <property type="project" value="InterPro"/>
</dbReference>
<feature type="transmembrane region" description="Helical" evidence="8">
    <location>
        <begin position="97"/>
        <end position="116"/>
    </location>
</feature>
<dbReference type="SUPFAM" id="SSF51306">
    <property type="entry name" value="LexA/Signal peptidase"/>
    <property type="match status" value="1"/>
</dbReference>
<organism evidence="11 12">
    <name type="scientific">Mannheimia succiniciproducens (strain KCTC 0769BP / MBEL55E)</name>
    <dbReference type="NCBI Taxonomy" id="221988"/>
    <lineage>
        <taxon>Bacteria</taxon>
        <taxon>Pseudomonadati</taxon>
        <taxon>Pseudomonadota</taxon>
        <taxon>Gammaproteobacteria</taxon>
        <taxon>Pasteurellales</taxon>
        <taxon>Pasteurellaceae</taxon>
        <taxon>Basfia</taxon>
    </lineage>
</organism>
<dbReference type="InterPro" id="IPR019758">
    <property type="entry name" value="Pept_S26A_signal_pept_1_CS"/>
</dbReference>
<dbReference type="EC" id="3.4.21.89" evidence="3 8"/>
<proteinExistence type="inferred from homology"/>
<dbReference type="GO" id="GO:0016020">
    <property type="term" value="C:membrane"/>
    <property type="evidence" value="ECO:0007669"/>
    <property type="project" value="UniProtKB-SubCell"/>
</dbReference>
<evidence type="ECO:0000259" key="10">
    <source>
        <dbReference type="Pfam" id="PF10502"/>
    </source>
</evidence>
<name>Q65VN3_MANSM</name>
<dbReference type="PROSITE" id="PS00760">
    <property type="entry name" value="SPASE_I_2"/>
    <property type="match status" value="1"/>
</dbReference>
<dbReference type="Pfam" id="PF10502">
    <property type="entry name" value="Peptidase_S26"/>
    <property type="match status" value="1"/>
</dbReference>
<sequence>MVKTVNKERLMANFFLPILLVVGFAIWKVLDHFTLPNTFSILLIILTALSGILWCYHRFVVNPKRSRQITRIEQRTGKTLSAEEKQKVEPVSEGSEFVASIFPVLAFVLILRSFVFEPFQIPSGSMEPTLRIGDFLVVEKYAYGIKDPVFQNTLIETGKPQRGDVIVFKAPPQPNVDYIKRIVAIGGDRIRYNELDRKITLVYGENGKPCSENCEVKEFSYSEPVENKEFQFIIGQNPDGSLMYGPSPLETTESGDVEHKIHWYPEPISEGYRYKDYSTQDNYITEWTVPENQYFVMGDNRNNSEDSRFWGFVPEKNIVGKATYIWLSLDKKQNEWPTGIRSERIFQKIQ</sequence>
<feature type="active site" evidence="7">
    <location>
        <position position="125"/>
    </location>
</feature>
<dbReference type="InterPro" id="IPR019757">
    <property type="entry name" value="Pept_S26A_signal_pept_1_Lys-AS"/>
</dbReference>
<reference evidence="11 12" key="1">
    <citation type="journal article" date="2004" name="Nat. Biotechnol.">
        <title>The genome sequence of the capnophilic rumen bacterium Mannheimia succiniciproducens.</title>
        <authorList>
            <person name="Hong S.H."/>
            <person name="Kim J.S."/>
            <person name="Lee S.Y."/>
            <person name="In Y.H."/>
            <person name="Choi S.S."/>
            <person name="Rih J.-K."/>
            <person name="Kim C.H."/>
            <person name="Jeong H."/>
            <person name="Hur C.G."/>
            <person name="Kim J.J."/>
        </authorList>
    </citation>
    <scope>NUCLEOTIDE SEQUENCE [LARGE SCALE GENOMIC DNA]</scope>
    <source>
        <strain evidence="12">KCTC 0769BP / MBEL55E</strain>
    </source>
</reference>
<dbReference type="NCBIfam" id="NF008114">
    <property type="entry name" value="PRK10861.1"/>
    <property type="match status" value="1"/>
</dbReference>
<comment type="catalytic activity">
    <reaction evidence="1 8">
        <text>Cleavage of hydrophobic, N-terminal signal or leader sequences from secreted and periplasmic proteins.</text>
        <dbReference type="EC" id="3.4.21.89"/>
    </reaction>
</comment>
<keyword evidence="8" id="KW-0472">Membrane</keyword>
<dbReference type="InterPro" id="IPR036286">
    <property type="entry name" value="LexA/Signal_pep-like_sf"/>
</dbReference>
<dbReference type="GO" id="GO:0009003">
    <property type="term" value="F:signal peptidase activity"/>
    <property type="evidence" value="ECO:0007669"/>
    <property type="project" value="UniProtKB-EC"/>
</dbReference>
<dbReference type="KEGG" id="msu:MS0370"/>
<gene>
    <name evidence="11" type="primary">lepB</name>
    <name evidence="11" type="ordered locus">MS0370</name>
</gene>
<dbReference type="EMBL" id="AE016827">
    <property type="protein sequence ID" value="AAU36977.1"/>
    <property type="molecule type" value="Genomic_DNA"/>
</dbReference>